<dbReference type="PRINTS" id="PR00725">
    <property type="entry name" value="DADACBPTASE1"/>
</dbReference>
<evidence type="ECO:0000256" key="3">
    <source>
        <dbReference type="ARBA" id="ARBA00007164"/>
    </source>
</evidence>
<comment type="similarity">
    <text evidence="3 15">Belongs to the peptidase S11 family.</text>
</comment>
<keyword evidence="5 18" id="KW-0121">Carboxypeptidase</keyword>
<evidence type="ECO:0000256" key="13">
    <source>
        <dbReference type="PIRSR" id="PIRSR618044-1"/>
    </source>
</evidence>
<evidence type="ECO:0000256" key="8">
    <source>
        <dbReference type="ARBA" id="ARBA00022801"/>
    </source>
</evidence>
<feature type="active site" evidence="13">
    <location>
        <position position="118"/>
    </location>
</feature>
<dbReference type="InterPro" id="IPR012338">
    <property type="entry name" value="Beta-lactam/transpept-like"/>
</dbReference>
<dbReference type="Gene3D" id="3.40.710.10">
    <property type="entry name" value="DD-peptidase/beta-lactamase superfamily"/>
    <property type="match status" value="1"/>
</dbReference>
<dbReference type="Pfam" id="PF07943">
    <property type="entry name" value="PBP5_C"/>
    <property type="match status" value="1"/>
</dbReference>
<dbReference type="GO" id="GO:0006508">
    <property type="term" value="P:proteolysis"/>
    <property type="evidence" value="ECO:0007669"/>
    <property type="project" value="UniProtKB-KW"/>
</dbReference>
<reference evidence="18 19" key="1">
    <citation type="journal article" date="2020" name="Microbiome">
        <title>Single-cell genomics of uncultured bacteria reveals dietary fiber responders in the mouse gut microbiota.</title>
        <authorList>
            <person name="Chijiiwa R."/>
            <person name="Hosokawa M."/>
            <person name="Kogawa M."/>
            <person name="Nishikawa Y."/>
            <person name="Ide K."/>
            <person name="Sakanashi C."/>
            <person name="Takahashi K."/>
            <person name="Takeyama H."/>
        </authorList>
    </citation>
    <scope>NUCLEOTIDE SEQUENCE [LARGE SCALE GENOMIC DNA]</scope>
    <source>
        <strain evidence="18">IMSAGC_017</strain>
    </source>
</reference>
<feature type="binding site" evidence="14">
    <location>
        <position position="226"/>
    </location>
    <ligand>
        <name>substrate</name>
    </ligand>
</feature>
<dbReference type="EMBL" id="BLMI01000258">
    <property type="protein sequence ID" value="GFI42018.1"/>
    <property type="molecule type" value="Genomic_DNA"/>
</dbReference>
<evidence type="ECO:0000256" key="11">
    <source>
        <dbReference type="ARBA" id="ARBA00023316"/>
    </source>
</evidence>
<evidence type="ECO:0000256" key="7">
    <source>
        <dbReference type="ARBA" id="ARBA00022729"/>
    </source>
</evidence>
<feature type="domain" description="Peptidase S11 D-Ala-D-Ala carboxypeptidase A C-terminal" evidence="17">
    <location>
        <begin position="276"/>
        <end position="365"/>
    </location>
</feature>
<evidence type="ECO:0000256" key="9">
    <source>
        <dbReference type="ARBA" id="ARBA00022960"/>
    </source>
</evidence>
<evidence type="ECO:0000259" key="17">
    <source>
        <dbReference type="SMART" id="SM00936"/>
    </source>
</evidence>
<evidence type="ECO:0000313" key="18">
    <source>
        <dbReference type="EMBL" id="GFI42018.1"/>
    </source>
</evidence>
<dbReference type="SUPFAM" id="SSF56601">
    <property type="entry name" value="beta-lactamase/transpeptidase-like"/>
    <property type="match status" value="1"/>
</dbReference>
<dbReference type="SMART" id="SM00936">
    <property type="entry name" value="PBP5_C"/>
    <property type="match status" value="1"/>
</dbReference>
<keyword evidence="10" id="KW-0573">Peptidoglycan synthesis</keyword>
<evidence type="ECO:0000256" key="5">
    <source>
        <dbReference type="ARBA" id="ARBA00022645"/>
    </source>
</evidence>
<keyword evidence="11" id="KW-0961">Cell wall biogenesis/degradation</keyword>
<feature type="active site" description="Acyl-ester intermediate" evidence="13">
    <location>
        <position position="58"/>
    </location>
</feature>
<comment type="catalytic activity">
    <reaction evidence="12">
        <text>Preferential cleavage: (Ac)2-L-Lys-D-Ala-|-D-Ala. Also transpeptidation of peptidyl-alanyl moieties that are N-acyl substituents of D-alanine.</text>
        <dbReference type="EC" id="3.4.16.4"/>
    </reaction>
</comment>
<dbReference type="SUPFAM" id="SSF69189">
    <property type="entry name" value="Penicillin-binding protein associated domain"/>
    <property type="match status" value="1"/>
</dbReference>
<gene>
    <name evidence="18" type="primary">dacF_2</name>
    <name evidence="18" type="ORF">IMSAGC017_02064</name>
</gene>
<protein>
    <recommendedName>
        <fullName evidence="4">serine-type D-Ala-D-Ala carboxypeptidase</fullName>
        <ecNumber evidence="4">3.4.16.4</ecNumber>
    </recommendedName>
</protein>
<dbReference type="GO" id="GO:0009252">
    <property type="term" value="P:peptidoglycan biosynthetic process"/>
    <property type="evidence" value="ECO:0007669"/>
    <property type="project" value="UniProtKB-UniPathway"/>
</dbReference>
<evidence type="ECO:0000256" key="16">
    <source>
        <dbReference type="SAM" id="SignalP"/>
    </source>
</evidence>
<feature type="chain" id="PRO_5032786391" description="serine-type D-Ala-D-Ala carboxypeptidase" evidence="16">
    <location>
        <begin position="23"/>
        <end position="380"/>
    </location>
</feature>
<evidence type="ECO:0000256" key="2">
    <source>
        <dbReference type="ARBA" id="ARBA00004752"/>
    </source>
</evidence>
<proteinExistence type="inferred from homology"/>
<keyword evidence="8 18" id="KW-0378">Hydrolase</keyword>
<dbReference type="UniPathway" id="UPA00219"/>
<evidence type="ECO:0000256" key="10">
    <source>
        <dbReference type="ARBA" id="ARBA00022984"/>
    </source>
</evidence>
<dbReference type="GO" id="GO:0071555">
    <property type="term" value="P:cell wall organization"/>
    <property type="evidence" value="ECO:0007669"/>
    <property type="project" value="UniProtKB-KW"/>
</dbReference>
<evidence type="ECO:0000256" key="12">
    <source>
        <dbReference type="ARBA" id="ARBA00034000"/>
    </source>
</evidence>
<dbReference type="InterPro" id="IPR037167">
    <property type="entry name" value="Peptidase_S11_C_sf"/>
</dbReference>
<name>A0A829ZFB0_9FIRM</name>
<evidence type="ECO:0000256" key="4">
    <source>
        <dbReference type="ARBA" id="ARBA00012448"/>
    </source>
</evidence>
<dbReference type="Pfam" id="PF00768">
    <property type="entry name" value="Peptidase_S11"/>
    <property type="match status" value="1"/>
</dbReference>
<feature type="signal peptide" evidence="16">
    <location>
        <begin position="1"/>
        <end position="22"/>
    </location>
</feature>
<accession>A0A829ZFB0</accession>
<evidence type="ECO:0000256" key="14">
    <source>
        <dbReference type="PIRSR" id="PIRSR618044-2"/>
    </source>
</evidence>
<dbReference type="InterPro" id="IPR015956">
    <property type="entry name" value="Peniciliin-bd_prot_C_sf"/>
</dbReference>
<dbReference type="GO" id="GO:0009002">
    <property type="term" value="F:serine-type D-Ala-D-Ala carboxypeptidase activity"/>
    <property type="evidence" value="ECO:0007669"/>
    <property type="project" value="UniProtKB-EC"/>
</dbReference>
<dbReference type="RefSeq" id="WP_228762461.1">
    <property type="nucleotide sequence ID" value="NZ_BLMI01000258.1"/>
</dbReference>
<keyword evidence="9" id="KW-0133">Cell shape</keyword>
<dbReference type="GO" id="GO:0008360">
    <property type="term" value="P:regulation of cell shape"/>
    <property type="evidence" value="ECO:0007669"/>
    <property type="project" value="UniProtKB-KW"/>
</dbReference>
<organism evidence="18 19">
    <name type="scientific">Thomasclavelia cocleata</name>
    <dbReference type="NCBI Taxonomy" id="69824"/>
    <lineage>
        <taxon>Bacteria</taxon>
        <taxon>Bacillati</taxon>
        <taxon>Bacillota</taxon>
        <taxon>Erysipelotrichia</taxon>
        <taxon>Erysipelotrichales</taxon>
        <taxon>Coprobacillaceae</taxon>
        <taxon>Thomasclavelia</taxon>
    </lineage>
</organism>
<keyword evidence="7 16" id="KW-0732">Signal</keyword>
<keyword evidence="6" id="KW-0645">Protease</keyword>
<comment type="pathway">
    <text evidence="2">Cell wall biogenesis; peptidoglycan biosynthesis.</text>
</comment>
<evidence type="ECO:0000313" key="19">
    <source>
        <dbReference type="Proteomes" id="UP000490821"/>
    </source>
</evidence>
<sequence length="380" mass="42713">MIKKIFITLIVVCLLPITNVKALDNDVTPNARAAILIEANSKQVLYDKNSSEKLYPASTTKIMTMILMFEAIRDKKLSFEDKITTSKYAASMGGSQVYLEQGESMSLKDMFKSIAIASANDASVAVAEHIAGNIDKFVTMMNDKAKELNLKNTHFKNATGLHDDDHYTCAHDLALMAAYLIQIGGEDLLNVTSLYDSYIREDTKQSFWLVNTNKLLKLYDGVDGLKTGYTKEAGYCLVTTVKRNNQRIIGVLMKESAPKTRNEEMCSMLDYGFNNYKQEIIFKKDTVIEKHVIDKMENLTIDVKCKQDIAFTTAKNSNDKYTTEIIYKDDLLPIKKGDVVGTLIVSIDGKEAGSYELYSDNDANKATYFSKLFKTFKSLF</sequence>
<evidence type="ECO:0000256" key="1">
    <source>
        <dbReference type="ARBA" id="ARBA00003217"/>
    </source>
</evidence>
<evidence type="ECO:0000256" key="15">
    <source>
        <dbReference type="RuleBase" id="RU004016"/>
    </source>
</evidence>
<dbReference type="PANTHER" id="PTHR21581:SF6">
    <property type="entry name" value="TRAFFICKING PROTEIN PARTICLE COMPLEX SUBUNIT 12"/>
    <property type="match status" value="1"/>
</dbReference>
<dbReference type="InterPro" id="IPR012907">
    <property type="entry name" value="Peptidase_S11_C"/>
</dbReference>
<dbReference type="Gene3D" id="2.60.410.10">
    <property type="entry name" value="D-Ala-D-Ala carboxypeptidase, C-terminal domain"/>
    <property type="match status" value="1"/>
</dbReference>
<feature type="active site" description="Proton acceptor" evidence="13">
    <location>
        <position position="61"/>
    </location>
</feature>
<dbReference type="Proteomes" id="UP000490821">
    <property type="component" value="Unassembled WGS sequence"/>
</dbReference>
<dbReference type="PANTHER" id="PTHR21581">
    <property type="entry name" value="D-ALANYL-D-ALANINE CARBOXYPEPTIDASE"/>
    <property type="match status" value="1"/>
</dbReference>
<dbReference type="InterPro" id="IPR018044">
    <property type="entry name" value="Peptidase_S11"/>
</dbReference>
<dbReference type="AlphaFoldDB" id="A0A829ZFB0"/>
<evidence type="ECO:0000256" key="6">
    <source>
        <dbReference type="ARBA" id="ARBA00022670"/>
    </source>
</evidence>
<comment type="function">
    <text evidence="1">Removes C-terminal D-alanyl residues from sugar-peptide cell wall precursors.</text>
</comment>
<dbReference type="EC" id="3.4.16.4" evidence="4"/>
<dbReference type="InterPro" id="IPR001967">
    <property type="entry name" value="Peptidase_S11_N"/>
</dbReference>
<comment type="caution">
    <text evidence="18">The sequence shown here is derived from an EMBL/GenBank/DDBJ whole genome shotgun (WGS) entry which is preliminary data.</text>
</comment>